<sequence>MYSDRSLADLFIHENLLNLLEKGRDVVKAFIEVVDEFVKEGDVSKAYNKFLAPKLNVEEARLMFMEYIVRVGDVVNKEHYIKIALGIERLAQILEGALYRLLLVRKHNISIEQDSKNILVEFRVIIEEQYSTLWNCVRKLRENSKESLLGVNDIVKLENRADELYREATVSIYSKYAHNIFALMLFRDIIDFFEEAVDTLKNVGEEIRYLALYRTMIA</sequence>
<protein>
    <submittedName>
        <fullName evidence="1">DUF47 family protein</fullName>
    </submittedName>
</protein>
<dbReference type="InterPro" id="IPR038078">
    <property type="entry name" value="PhoU-like_sf"/>
</dbReference>
<reference evidence="1" key="1">
    <citation type="journal article" date="2020" name="mSystems">
        <title>Genome- and Community-Level Interaction Insights into Carbon Utilization and Element Cycling Functions of Hydrothermarchaeota in Hydrothermal Sediment.</title>
        <authorList>
            <person name="Zhou Z."/>
            <person name="Liu Y."/>
            <person name="Xu W."/>
            <person name="Pan J."/>
            <person name="Luo Z.H."/>
            <person name="Li M."/>
        </authorList>
    </citation>
    <scope>NUCLEOTIDE SEQUENCE [LARGE SCALE GENOMIC DNA]</scope>
    <source>
        <strain evidence="1">SpSt-648</strain>
    </source>
</reference>
<dbReference type="SUPFAM" id="SSF109755">
    <property type="entry name" value="PhoU-like"/>
    <property type="match status" value="1"/>
</dbReference>
<proteinExistence type="predicted"/>
<dbReference type="AlphaFoldDB" id="A0A7C4NS37"/>
<name>A0A7C4NS37_STAMA</name>
<evidence type="ECO:0000313" key="1">
    <source>
        <dbReference type="EMBL" id="HGQ74312.1"/>
    </source>
</evidence>
<comment type="caution">
    <text evidence="1">The sequence shown here is derived from an EMBL/GenBank/DDBJ whole genome shotgun (WGS) entry which is preliminary data.</text>
</comment>
<gene>
    <name evidence="1" type="ORF">ENU20_04475</name>
</gene>
<accession>A0A7C4NS37</accession>
<dbReference type="Gene3D" id="1.20.58.220">
    <property type="entry name" value="Phosphate transport system protein phou homolog 2, domain 2"/>
    <property type="match status" value="1"/>
</dbReference>
<organism evidence="1">
    <name type="scientific">Staphylothermus marinus</name>
    <dbReference type="NCBI Taxonomy" id="2280"/>
    <lineage>
        <taxon>Archaea</taxon>
        <taxon>Thermoproteota</taxon>
        <taxon>Thermoprotei</taxon>
        <taxon>Desulfurococcales</taxon>
        <taxon>Desulfurococcaceae</taxon>
        <taxon>Staphylothermus</taxon>
    </lineage>
</organism>
<dbReference type="EMBL" id="DTBP01000035">
    <property type="protein sequence ID" value="HGQ74312.1"/>
    <property type="molecule type" value="Genomic_DNA"/>
</dbReference>